<reference evidence="2" key="1">
    <citation type="submission" date="2020-11" db="EMBL/GenBank/DDBJ databases">
        <authorList>
            <consortium name="DOE Joint Genome Institute"/>
            <person name="Ahrendt S."/>
            <person name="Riley R."/>
            <person name="Andreopoulos W."/>
            <person name="Labutti K."/>
            <person name="Pangilinan J."/>
            <person name="Ruiz-Duenas F.J."/>
            <person name="Barrasa J.M."/>
            <person name="Sanchez-Garcia M."/>
            <person name="Camarero S."/>
            <person name="Miyauchi S."/>
            <person name="Serrano A."/>
            <person name="Linde D."/>
            <person name="Babiker R."/>
            <person name="Drula E."/>
            <person name="Ayuso-Fernandez I."/>
            <person name="Pacheco R."/>
            <person name="Padilla G."/>
            <person name="Ferreira P."/>
            <person name="Barriuso J."/>
            <person name="Kellner H."/>
            <person name="Castanera R."/>
            <person name="Alfaro M."/>
            <person name="Ramirez L."/>
            <person name="Pisabarro A.G."/>
            <person name="Kuo A."/>
            <person name="Tritt A."/>
            <person name="Lipzen A."/>
            <person name="He G."/>
            <person name="Yan M."/>
            <person name="Ng V."/>
            <person name="Cullen D."/>
            <person name="Martin F."/>
            <person name="Rosso M.-N."/>
            <person name="Henrissat B."/>
            <person name="Hibbett D."/>
            <person name="Martinez A.T."/>
            <person name="Grigoriev I.V."/>
        </authorList>
    </citation>
    <scope>NUCLEOTIDE SEQUENCE</scope>
    <source>
        <strain evidence="2">CBS 247.69</strain>
    </source>
</reference>
<name>A0A9P6CI59_9AGAR</name>
<feature type="compositionally biased region" description="Polar residues" evidence="1">
    <location>
        <begin position="74"/>
        <end position="93"/>
    </location>
</feature>
<feature type="region of interest" description="Disordered" evidence="1">
    <location>
        <begin position="1"/>
        <end position="135"/>
    </location>
</feature>
<sequence length="178" mass="19251">MPDAPQPVSKKRKANSEAASSSAPPPPEKKQRANSGRVSLAKSITTGTQLSTPSTRGPICPTAPASAPPRTKLCRSSVQQSAMTGPLTKSQLQPLRRRMRSSVTESSKKRADSSGMEDDTPPPVTALRRSSSGRIITSTPKIAAANEFGKPFGSAKTHLSRQKRKCTFTPFWFFQKYH</sequence>
<dbReference type="EMBL" id="MU150266">
    <property type="protein sequence ID" value="KAF9462985.1"/>
    <property type="molecule type" value="Genomic_DNA"/>
</dbReference>
<comment type="caution">
    <text evidence="2">The sequence shown here is derived from an EMBL/GenBank/DDBJ whole genome shotgun (WGS) entry which is preliminary data.</text>
</comment>
<evidence type="ECO:0000313" key="2">
    <source>
        <dbReference type="EMBL" id="KAF9462985.1"/>
    </source>
</evidence>
<dbReference type="AlphaFoldDB" id="A0A9P6CI59"/>
<evidence type="ECO:0000256" key="1">
    <source>
        <dbReference type="SAM" id="MobiDB-lite"/>
    </source>
</evidence>
<keyword evidence="3" id="KW-1185">Reference proteome</keyword>
<organism evidence="2 3">
    <name type="scientific">Collybia nuda</name>
    <dbReference type="NCBI Taxonomy" id="64659"/>
    <lineage>
        <taxon>Eukaryota</taxon>
        <taxon>Fungi</taxon>
        <taxon>Dikarya</taxon>
        <taxon>Basidiomycota</taxon>
        <taxon>Agaricomycotina</taxon>
        <taxon>Agaricomycetes</taxon>
        <taxon>Agaricomycetidae</taxon>
        <taxon>Agaricales</taxon>
        <taxon>Tricholomatineae</taxon>
        <taxon>Clitocybaceae</taxon>
        <taxon>Collybia</taxon>
    </lineage>
</organism>
<feature type="compositionally biased region" description="Polar residues" evidence="1">
    <location>
        <begin position="33"/>
        <end position="55"/>
    </location>
</feature>
<gene>
    <name evidence="2" type="ORF">BDZ94DRAFT_644527</name>
</gene>
<accession>A0A9P6CI59</accession>
<dbReference type="Proteomes" id="UP000807353">
    <property type="component" value="Unassembled WGS sequence"/>
</dbReference>
<protein>
    <submittedName>
        <fullName evidence="2">Uncharacterized protein</fullName>
    </submittedName>
</protein>
<evidence type="ECO:0000313" key="3">
    <source>
        <dbReference type="Proteomes" id="UP000807353"/>
    </source>
</evidence>
<proteinExistence type="predicted"/>